<feature type="compositionally biased region" description="Polar residues" evidence="13">
    <location>
        <begin position="224"/>
        <end position="247"/>
    </location>
</feature>
<feature type="compositionally biased region" description="Low complexity" evidence="13">
    <location>
        <begin position="1085"/>
        <end position="1108"/>
    </location>
</feature>
<feature type="compositionally biased region" description="Basic and acidic residues" evidence="13">
    <location>
        <begin position="41"/>
        <end position="52"/>
    </location>
</feature>
<feature type="compositionally biased region" description="Low complexity" evidence="13">
    <location>
        <begin position="500"/>
        <end position="509"/>
    </location>
</feature>
<accession>A0A1E3HI40</accession>
<keyword evidence="16" id="KW-1185">Reference proteome</keyword>
<dbReference type="GO" id="GO:0004197">
    <property type="term" value="F:cysteine-type endopeptidase activity"/>
    <property type="evidence" value="ECO:0007669"/>
    <property type="project" value="TreeGrafter"/>
</dbReference>
<evidence type="ECO:0000256" key="9">
    <source>
        <dbReference type="ARBA" id="ARBA00022927"/>
    </source>
</evidence>
<dbReference type="InterPro" id="IPR038765">
    <property type="entry name" value="Papain-like_cys_pep_sf"/>
</dbReference>
<evidence type="ECO:0000256" key="6">
    <source>
        <dbReference type="ARBA" id="ARBA00022670"/>
    </source>
</evidence>
<keyword evidence="4" id="KW-0813">Transport</keyword>
<dbReference type="Pfam" id="PF03416">
    <property type="entry name" value="Peptidase_C54"/>
    <property type="match status" value="2"/>
</dbReference>
<keyword evidence="5" id="KW-0963">Cytoplasm</keyword>
<dbReference type="PANTHER" id="PTHR22624:SF49">
    <property type="entry name" value="CYSTEINE PROTEASE"/>
    <property type="match status" value="1"/>
</dbReference>
<comment type="similarity">
    <text evidence="3">Belongs to the peptidase C54 family.</text>
</comment>
<feature type="compositionally biased region" description="Polar residues" evidence="13">
    <location>
        <begin position="375"/>
        <end position="404"/>
    </location>
</feature>
<feature type="compositionally biased region" description="Basic residues" evidence="13">
    <location>
        <begin position="31"/>
        <end position="40"/>
    </location>
</feature>
<dbReference type="Proteomes" id="UP000094065">
    <property type="component" value="Unassembled WGS sequence"/>
</dbReference>
<dbReference type="GO" id="GO:0015031">
    <property type="term" value="P:protein transport"/>
    <property type="evidence" value="ECO:0007669"/>
    <property type="project" value="UniProtKB-KW"/>
</dbReference>
<feature type="compositionally biased region" description="Basic and acidic residues" evidence="13">
    <location>
        <begin position="1196"/>
        <end position="1217"/>
    </location>
</feature>
<feature type="region of interest" description="Disordered" evidence="13">
    <location>
        <begin position="1140"/>
        <end position="1252"/>
    </location>
</feature>
<dbReference type="EMBL" id="AWGJ01000009">
    <property type="protein sequence ID" value="ODN76020.1"/>
    <property type="molecule type" value="Genomic_DNA"/>
</dbReference>
<feature type="compositionally biased region" description="Polar residues" evidence="13">
    <location>
        <begin position="190"/>
        <end position="211"/>
    </location>
</feature>
<comment type="caution">
    <text evidence="15">The sequence shown here is derived from an EMBL/GenBank/DDBJ whole genome shotgun (WGS) entry which is preliminary data.</text>
</comment>
<feature type="compositionally biased region" description="Low complexity" evidence="13">
    <location>
        <begin position="123"/>
        <end position="154"/>
    </location>
</feature>
<dbReference type="InterPro" id="IPR005078">
    <property type="entry name" value="Peptidase_C54"/>
</dbReference>
<comment type="subcellular location">
    <subcellularLocation>
        <location evidence="2">Cytoplasm</location>
    </subcellularLocation>
    <subcellularLocation>
        <location evidence="1">Preautophagosomal structure</location>
    </subcellularLocation>
</comment>
<dbReference type="RefSeq" id="XP_018991551.1">
    <property type="nucleotide sequence ID" value="XM_019140400.1"/>
</dbReference>
<evidence type="ECO:0000256" key="5">
    <source>
        <dbReference type="ARBA" id="ARBA00022490"/>
    </source>
</evidence>
<evidence type="ECO:0000256" key="11">
    <source>
        <dbReference type="ARBA" id="ARBA00029362"/>
    </source>
</evidence>
<dbReference type="SUPFAM" id="SSF54001">
    <property type="entry name" value="Cysteine proteinases"/>
    <property type="match status" value="2"/>
</dbReference>
<evidence type="ECO:0000256" key="13">
    <source>
        <dbReference type="SAM" id="MobiDB-lite"/>
    </source>
</evidence>
<feature type="compositionally biased region" description="Basic and acidic residues" evidence="13">
    <location>
        <begin position="923"/>
        <end position="932"/>
    </location>
</feature>
<evidence type="ECO:0000259" key="14">
    <source>
        <dbReference type="Pfam" id="PF03416"/>
    </source>
</evidence>
<keyword evidence="9" id="KW-0653">Protein transport</keyword>
<evidence type="ECO:0000256" key="12">
    <source>
        <dbReference type="ARBA" id="ARBA00030240"/>
    </source>
</evidence>
<feature type="compositionally biased region" description="Polar residues" evidence="13">
    <location>
        <begin position="1"/>
        <end position="17"/>
    </location>
</feature>
<reference evidence="15 16" key="1">
    <citation type="submission" date="2016-06" db="EMBL/GenBank/DDBJ databases">
        <title>Evolution of pathogenesis and genome organization in the Tremellales.</title>
        <authorList>
            <person name="Cuomo C."/>
            <person name="Litvintseva A."/>
            <person name="Heitman J."/>
            <person name="Chen Y."/>
            <person name="Sun S."/>
            <person name="Springer D."/>
            <person name="Dromer F."/>
            <person name="Young S."/>
            <person name="Zeng Q."/>
            <person name="Chapman S."/>
            <person name="Gujja S."/>
            <person name="Saif S."/>
            <person name="Birren B."/>
        </authorList>
    </citation>
    <scope>NUCLEOTIDE SEQUENCE [LARGE SCALE GENOMIC DNA]</scope>
    <source>
        <strain evidence="15 16">CBS 6039</strain>
    </source>
</reference>
<dbReference type="GO" id="GO:0016485">
    <property type="term" value="P:protein processing"/>
    <property type="evidence" value="ECO:0007669"/>
    <property type="project" value="TreeGrafter"/>
</dbReference>
<feature type="compositionally biased region" description="Polar residues" evidence="13">
    <location>
        <begin position="164"/>
        <end position="183"/>
    </location>
</feature>
<feature type="compositionally biased region" description="Acidic residues" evidence="13">
    <location>
        <begin position="1004"/>
        <end position="1028"/>
    </location>
</feature>
<feature type="compositionally biased region" description="Polar residues" evidence="13">
    <location>
        <begin position="891"/>
        <end position="906"/>
    </location>
</feature>
<dbReference type="OrthoDB" id="2960936at2759"/>
<feature type="region of interest" description="Disordered" evidence="13">
    <location>
        <begin position="1"/>
        <end position="256"/>
    </location>
</feature>
<dbReference type="GeneID" id="30157285"/>
<dbReference type="InterPro" id="IPR046792">
    <property type="entry name" value="Peptidase_C54_cat"/>
</dbReference>
<evidence type="ECO:0000256" key="2">
    <source>
        <dbReference type="ARBA" id="ARBA00004496"/>
    </source>
</evidence>
<feature type="compositionally biased region" description="Basic and acidic residues" evidence="13">
    <location>
        <begin position="848"/>
        <end position="861"/>
    </location>
</feature>
<feature type="compositionally biased region" description="Basic residues" evidence="13">
    <location>
        <begin position="785"/>
        <end position="805"/>
    </location>
</feature>
<feature type="compositionally biased region" description="Low complexity" evidence="13">
    <location>
        <begin position="907"/>
        <end position="921"/>
    </location>
</feature>
<evidence type="ECO:0000256" key="4">
    <source>
        <dbReference type="ARBA" id="ARBA00022448"/>
    </source>
</evidence>
<dbReference type="GO" id="GO:0000045">
    <property type="term" value="P:autophagosome assembly"/>
    <property type="evidence" value="ECO:0007669"/>
    <property type="project" value="TreeGrafter"/>
</dbReference>
<feature type="domain" description="Peptidase C54 catalytic" evidence="14">
    <location>
        <begin position="934"/>
        <end position="986"/>
    </location>
</feature>
<name>A0A1E3HI40_9TREE</name>
<dbReference type="PANTHER" id="PTHR22624">
    <property type="entry name" value="CYSTEINE PROTEASE ATG4"/>
    <property type="match status" value="1"/>
</dbReference>
<keyword evidence="6" id="KW-0645">Protease</keyword>
<feature type="region of interest" description="Disordered" evidence="13">
    <location>
        <begin position="330"/>
        <end position="438"/>
    </location>
</feature>
<dbReference type="GO" id="GO:0000407">
    <property type="term" value="C:phagophore assembly site"/>
    <property type="evidence" value="ECO:0007669"/>
    <property type="project" value="UniProtKB-SubCell"/>
</dbReference>
<feature type="region of interest" description="Disordered" evidence="13">
    <location>
        <begin position="839"/>
        <end position="932"/>
    </location>
</feature>
<dbReference type="GO" id="GO:0035973">
    <property type="term" value="P:aggrephagy"/>
    <property type="evidence" value="ECO:0007669"/>
    <property type="project" value="TreeGrafter"/>
</dbReference>
<evidence type="ECO:0000256" key="10">
    <source>
        <dbReference type="ARBA" id="ARBA00023006"/>
    </source>
</evidence>
<feature type="compositionally biased region" description="Polar residues" evidence="13">
    <location>
        <begin position="812"/>
        <end position="822"/>
    </location>
</feature>
<dbReference type="GO" id="GO:0019786">
    <property type="term" value="F:protein-phosphatidylethanolamide deconjugating activity"/>
    <property type="evidence" value="ECO:0007669"/>
    <property type="project" value="InterPro"/>
</dbReference>
<evidence type="ECO:0000256" key="7">
    <source>
        <dbReference type="ARBA" id="ARBA00022801"/>
    </source>
</evidence>
<dbReference type="GO" id="GO:0034727">
    <property type="term" value="P:piecemeal microautophagy of the nucleus"/>
    <property type="evidence" value="ECO:0007669"/>
    <property type="project" value="TreeGrafter"/>
</dbReference>
<evidence type="ECO:0000313" key="15">
    <source>
        <dbReference type="EMBL" id="ODN76020.1"/>
    </source>
</evidence>
<dbReference type="AlphaFoldDB" id="A0A1E3HI40"/>
<gene>
    <name evidence="15" type="ORF">L202_05976</name>
</gene>
<feature type="region of interest" description="Disordered" evidence="13">
    <location>
        <begin position="489"/>
        <end position="521"/>
    </location>
</feature>
<feature type="compositionally biased region" description="Basic and acidic residues" evidence="13">
    <location>
        <begin position="419"/>
        <end position="429"/>
    </location>
</feature>
<feature type="region of interest" description="Disordered" evidence="13">
    <location>
        <begin position="1004"/>
        <end position="1123"/>
    </location>
</feature>
<dbReference type="GO" id="GO:0000423">
    <property type="term" value="P:mitophagy"/>
    <property type="evidence" value="ECO:0007669"/>
    <property type="project" value="TreeGrafter"/>
</dbReference>
<feature type="region of interest" description="Disordered" evidence="13">
    <location>
        <begin position="779"/>
        <end position="823"/>
    </location>
</feature>
<feature type="domain" description="Peptidase C54 catalytic" evidence="14">
    <location>
        <begin position="442"/>
        <end position="773"/>
    </location>
</feature>
<feature type="compositionally biased region" description="Acidic residues" evidence="13">
    <location>
        <begin position="66"/>
        <end position="80"/>
    </location>
</feature>
<feature type="compositionally biased region" description="Basic and acidic residues" evidence="13">
    <location>
        <begin position="113"/>
        <end position="122"/>
    </location>
</feature>
<dbReference type="STRING" id="1295533.A0A1E3HI40"/>
<protein>
    <recommendedName>
        <fullName evidence="12">Autophagy-related protein 4</fullName>
    </recommendedName>
</protein>
<organism evidence="15 16">
    <name type="scientific">Cryptococcus amylolentus CBS 6039</name>
    <dbReference type="NCBI Taxonomy" id="1295533"/>
    <lineage>
        <taxon>Eukaryota</taxon>
        <taxon>Fungi</taxon>
        <taxon>Dikarya</taxon>
        <taxon>Basidiomycota</taxon>
        <taxon>Agaricomycotina</taxon>
        <taxon>Tremellomycetes</taxon>
        <taxon>Tremellales</taxon>
        <taxon>Cryptococcaceae</taxon>
        <taxon>Cryptococcus</taxon>
    </lineage>
</organism>
<evidence type="ECO:0000256" key="8">
    <source>
        <dbReference type="ARBA" id="ARBA00022807"/>
    </source>
</evidence>
<keyword evidence="8" id="KW-0788">Thiol protease</keyword>
<keyword evidence="10" id="KW-0072">Autophagy</keyword>
<keyword evidence="7" id="KW-0378">Hydrolase</keyword>
<proteinExistence type="inferred from homology"/>
<evidence type="ECO:0000256" key="3">
    <source>
        <dbReference type="ARBA" id="ARBA00010958"/>
    </source>
</evidence>
<feature type="compositionally biased region" description="Basic residues" evidence="13">
    <location>
        <begin position="98"/>
        <end position="110"/>
    </location>
</feature>
<sequence length="1252" mass="135454">MPSPSTHAPRASISSNLPSPPPADRVPTPKGRTHQFKLLRKGKDRERRHPTDLEDDWTIEGMSPDAVEDEEFLEDSEPALEPEPIVPEMPVREEAKKPSSKGRQLVKKTSRLFSRDKDREGDSSSFAPSSSSSLVASRQTSASSADSQTTGSASRTLPSAFIQRHSSMQSKSRSPRTSFGQPSHSRRASQDSQSSWQAPRSIRSFASNDTEPSAPRGLPIPQRQGASIPSLSRQSLPQPINVNSRSPETIPGRMSSWFSHLLPTAENQPASLGSSPGAEATSPIRKQPSVAASLFNAARQKAVDGVRHLLDSEAQPDKCMDTIWMRGVGHPGYRPKTPDTTSSPLPSVEGVQEEGRRSSLSMNRPSPTGLRPSSWRRNASISQGIPAQTNQSTPPNKGFTNLFNSSSLSLAMPMGSSPSKEKEGPDSPNKKKPGKEVLQWPEQFYDDFRGTVWCTYRNQYAPILALSPNLLIPSPEAYYASFAPPLDVASAPPAPPSPQQTPTQNSSFQAQQAPTGWWGKEERGLTSDAGWGCMLRTGQSLLVNAIVHIHLGRDWRAVRPPTPPTSAAEAEVLEQYAKYIQIISWFLDDPSPLCPFSVHRMALIGKELGKEVGEWFGPSTAAGALKTLANSFAPCGVSVATATDSIIYKSDVYAASNLSSDAWDQLNPAFSIGRPNQTDRGNRSGPGQKWGHKAVLVLVGVRLGLDGVNPIYHDSIKTLFTFPQSVGIAGGRPSSSYYFIGTQANSLFYLDPHLTRPAVPLQVPPLPTLPTEEEVVVIPSPQRQPHTHSRSHSRSPYRSPSRSRSRPPGSPTKASPLQNSLDISPEVAKYKLDVVNVDDVSESDSEGEGQRVKSPKKEAIRRGFTSPTGTPSKNGVKAMNDDVGSPRKRTPSASPTKGSINYSYPLSANSSQPASESSTPAREVPEMTARPKVDPHAEWYIQAYPEHLMRTYQCEKVKKLPISGLDPSMLLGFVVRDEKDFEDFIDRVNKLPKKIFTIQNEQPQWEEEDDVGLESVSEPELDSEDEFDAPGTAKPRFEAGSPIDSDMMSGPNVLAASELDMDKIPDIPSTTATPQVAREDYVGMSGSASASGSGTGPTASSSTSAPTTLDEDNGDGSLLDGSMETTVGAVDIAKHLQRVDIANSDGEEEDGELVGGTPSSGGVMVEPPSVHNTPNRVRPVADRQDTARPVSSSPEEIPRHVRKGAESGHEDEKEVDSKATSGTEMPPMRNRMESWVEPIRGGQEAPNGDSLL</sequence>
<comment type="catalytic activity">
    <reaction evidence="11">
        <text>[protein]-C-terminal L-amino acid-glycyl-phosphatidylethanolamide + H2O = [protein]-C-terminal L-amino acid-glycine + a 1,2-diacyl-sn-glycero-3-phosphoethanolamine</text>
        <dbReference type="Rhea" id="RHEA:67548"/>
        <dbReference type="Rhea" id="RHEA-COMP:17323"/>
        <dbReference type="Rhea" id="RHEA-COMP:17324"/>
        <dbReference type="ChEBI" id="CHEBI:15377"/>
        <dbReference type="ChEBI" id="CHEBI:64612"/>
        <dbReference type="ChEBI" id="CHEBI:172940"/>
        <dbReference type="ChEBI" id="CHEBI:172941"/>
    </reaction>
    <physiologicalReaction direction="left-to-right" evidence="11">
        <dbReference type="Rhea" id="RHEA:67549"/>
    </physiologicalReaction>
</comment>
<evidence type="ECO:0000256" key="1">
    <source>
        <dbReference type="ARBA" id="ARBA00004329"/>
    </source>
</evidence>
<evidence type="ECO:0000313" key="16">
    <source>
        <dbReference type="Proteomes" id="UP000094065"/>
    </source>
</evidence>